<dbReference type="Gene3D" id="3.40.50.2000">
    <property type="entry name" value="Glycogen Phosphorylase B"/>
    <property type="match status" value="1"/>
</dbReference>
<dbReference type="Pfam" id="PF00534">
    <property type="entry name" value="Glycos_transf_1"/>
    <property type="match status" value="1"/>
</dbReference>
<keyword evidence="2" id="KW-0808">Transferase</keyword>
<keyword evidence="3" id="KW-1185">Reference proteome</keyword>
<feature type="domain" description="Glycosyl transferase family 1" evidence="1">
    <location>
        <begin position="193"/>
        <end position="308"/>
    </location>
</feature>
<dbReference type="SUPFAM" id="SSF53756">
    <property type="entry name" value="UDP-Glycosyltransferase/glycogen phosphorylase"/>
    <property type="match status" value="1"/>
</dbReference>
<evidence type="ECO:0000313" key="2">
    <source>
        <dbReference type="EMBL" id="TCZ73129.1"/>
    </source>
</evidence>
<dbReference type="RefSeq" id="WP_131851474.1">
    <property type="nucleotide sequence ID" value="NZ_SKFH01000008.1"/>
</dbReference>
<gene>
    <name evidence="2" type="ORF">E0486_07185</name>
</gene>
<dbReference type="Proteomes" id="UP000295164">
    <property type="component" value="Unassembled WGS sequence"/>
</dbReference>
<dbReference type="OrthoDB" id="6385861at2"/>
<dbReference type="GO" id="GO:0016757">
    <property type="term" value="F:glycosyltransferase activity"/>
    <property type="evidence" value="ECO:0007669"/>
    <property type="project" value="InterPro"/>
</dbReference>
<dbReference type="EMBL" id="SKFH01000008">
    <property type="protein sequence ID" value="TCZ73129.1"/>
    <property type="molecule type" value="Genomic_DNA"/>
</dbReference>
<evidence type="ECO:0000313" key="3">
    <source>
        <dbReference type="Proteomes" id="UP000295164"/>
    </source>
</evidence>
<name>A0A4R4E155_9BACT</name>
<dbReference type="AlphaFoldDB" id="A0A4R4E155"/>
<reference evidence="2 3" key="1">
    <citation type="submission" date="2019-03" db="EMBL/GenBank/DDBJ databases">
        <authorList>
            <person name="Kim M.K.M."/>
        </authorList>
    </citation>
    <scope>NUCLEOTIDE SEQUENCE [LARGE SCALE GENOMIC DNA]</scope>
    <source>
        <strain evidence="2 3">17J68-15</strain>
    </source>
</reference>
<accession>A0A4R4E155</accession>
<organism evidence="2 3">
    <name type="scientific">Flaviaesturariibacter aridisoli</name>
    <dbReference type="NCBI Taxonomy" id="2545761"/>
    <lineage>
        <taxon>Bacteria</taxon>
        <taxon>Pseudomonadati</taxon>
        <taxon>Bacteroidota</taxon>
        <taxon>Chitinophagia</taxon>
        <taxon>Chitinophagales</taxon>
        <taxon>Chitinophagaceae</taxon>
        <taxon>Flaviaestuariibacter</taxon>
    </lineage>
</organism>
<evidence type="ECO:0000259" key="1">
    <source>
        <dbReference type="Pfam" id="PF00534"/>
    </source>
</evidence>
<sequence length="385" mass="43954">MSQKKGLLIFPILKDLNAADGILVKNAGIQKGFEENNIPVDVLEFNSQGVFNGSEKVYSFSTGRYGRIYQFYVSAWNAIARYVAKKRYDFIWFRVPLLTPFIADFVAYVRKQLPDCQIILEYGGYPYENELQGFRKKFYLMNKRFEKKLHGNADFIITYLGQESVDGLPNIPIGNGIDIDKIRMVQGQPPLNEGIQMISVSSLKKWHAYDRIIEGMATYVRRPDAKKIVFHVIGMGPEYERLTGLVAQHQLQDYVIFHGNKIESELDTLYDQGHVAICTMGFHRVGVSTSSSLKNREYFARGLPIVVSIPDEDMPVDLPSVLEVPADESPVDIEAIVRFTEKVYEDPNAGRNIRAWAEDKVTWKSKVRTVLEFLEKHKRPVAINS</sequence>
<dbReference type="InterPro" id="IPR001296">
    <property type="entry name" value="Glyco_trans_1"/>
</dbReference>
<protein>
    <submittedName>
        <fullName evidence="2">Glycosyltransferase</fullName>
    </submittedName>
</protein>
<comment type="caution">
    <text evidence="2">The sequence shown here is derived from an EMBL/GenBank/DDBJ whole genome shotgun (WGS) entry which is preliminary data.</text>
</comment>
<proteinExistence type="predicted"/>